<gene>
    <name evidence="1" type="ORF">HZH68_007214</name>
</gene>
<reference evidence="1" key="1">
    <citation type="journal article" date="2020" name="G3 (Bethesda)">
        <title>High-Quality Assemblies for Three Invasive Social Wasps from the &lt;i&gt;Vespula&lt;/i&gt; Genus.</title>
        <authorList>
            <person name="Harrop T.W.R."/>
            <person name="Guhlin J."/>
            <person name="McLaughlin G.M."/>
            <person name="Permina E."/>
            <person name="Stockwell P."/>
            <person name="Gilligan J."/>
            <person name="Le Lec M.F."/>
            <person name="Gruber M.A.M."/>
            <person name="Quinn O."/>
            <person name="Lovegrove M."/>
            <person name="Duncan E.J."/>
            <person name="Remnant E.J."/>
            <person name="Van Eeckhoven J."/>
            <person name="Graham B."/>
            <person name="Knapp R.A."/>
            <person name="Langford K.W."/>
            <person name="Kronenberg Z."/>
            <person name="Press M.O."/>
            <person name="Eacker S.M."/>
            <person name="Wilson-Rankin E.E."/>
            <person name="Purcell J."/>
            <person name="Lester P.J."/>
            <person name="Dearden P.K."/>
        </authorList>
    </citation>
    <scope>NUCLEOTIDE SEQUENCE</scope>
    <source>
        <strain evidence="1">Linc-1</strain>
    </source>
</reference>
<name>A0A834K6I4_VESGE</name>
<keyword evidence="2" id="KW-1185">Reference proteome</keyword>
<evidence type="ECO:0000313" key="1">
    <source>
        <dbReference type="EMBL" id="KAF7401394.1"/>
    </source>
</evidence>
<evidence type="ECO:0000313" key="2">
    <source>
        <dbReference type="Proteomes" id="UP000617340"/>
    </source>
</evidence>
<sequence>MVLRAFLAKRESSGDAARWKRQFKGSIGPYHPCDIVIAFEVTVRRSLALLRSSAIRMVLTNFVTRART</sequence>
<dbReference type="Proteomes" id="UP000617340">
    <property type="component" value="Unassembled WGS sequence"/>
</dbReference>
<dbReference type="EMBL" id="JACSDZ010000006">
    <property type="protein sequence ID" value="KAF7401394.1"/>
    <property type="molecule type" value="Genomic_DNA"/>
</dbReference>
<protein>
    <submittedName>
        <fullName evidence="1">Uncharacterized protein</fullName>
    </submittedName>
</protein>
<organism evidence="1 2">
    <name type="scientific">Vespula germanica</name>
    <name type="common">German yellow jacket</name>
    <name type="synonym">Paravespula germanica</name>
    <dbReference type="NCBI Taxonomy" id="30212"/>
    <lineage>
        <taxon>Eukaryota</taxon>
        <taxon>Metazoa</taxon>
        <taxon>Ecdysozoa</taxon>
        <taxon>Arthropoda</taxon>
        <taxon>Hexapoda</taxon>
        <taxon>Insecta</taxon>
        <taxon>Pterygota</taxon>
        <taxon>Neoptera</taxon>
        <taxon>Endopterygota</taxon>
        <taxon>Hymenoptera</taxon>
        <taxon>Apocrita</taxon>
        <taxon>Aculeata</taxon>
        <taxon>Vespoidea</taxon>
        <taxon>Vespidae</taxon>
        <taxon>Vespinae</taxon>
        <taxon>Vespula</taxon>
    </lineage>
</organism>
<comment type="caution">
    <text evidence="1">The sequence shown here is derived from an EMBL/GenBank/DDBJ whole genome shotgun (WGS) entry which is preliminary data.</text>
</comment>
<proteinExistence type="predicted"/>
<accession>A0A834K6I4</accession>
<dbReference type="AlphaFoldDB" id="A0A834K6I4"/>